<dbReference type="eggNOG" id="COG3420">
    <property type="taxonomic scope" value="Bacteria"/>
</dbReference>
<dbReference type="Proteomes" id="UP000032336">
    <property type="component" value="Unassembled WGS sequence"/>
</dbReference>
<keyword evidence="4" id="KW-1185">Reference proteome</keyword>
<protein>
    <recommendedName>
        <fullName evidence="2">Right handed beta helix domain-containing protein</fullName>
    </recommendedName>
</protein>
<dbReference type="InterPro" id="IPR039448">
    <property type="entry name" value="Beta_helix"/>
</dbReference>
<evidence type="ECO:0000256" key="1">
    <source>
        <dbReference type="SAM" id="Phobius"/>
    </source>
</evidence>
<keyword evidence="1" id="KW-1133">Transmembrane helix</keyword>
<dbReference type="OrthoDB" id="5485398at2"/>
<proteinExistence type="predicted"/>
<evidence type="ECO:0000313" key="4">
    <source>
        <dbReference type="Proteomes" id="UP000032336"/>
    </source>
</evidence>
<comment type="caution">
    <text evidence="3">The sequence shown here is derived from an EMBL/GenBank/DDBJ whole genome shotgun (WGS) entry which is preliminary data.</text>
</comment>
<keyword evidence="1" id="KW-0812">Transmembrane</keyword>
<dbReference type="STRING" id="1121877.FEAC_11070"/>
<feature type="domain" description="Right handed beta helix" evidence="2">
    <location>
        <begin position="200"/>
        <end position="385"/>
    </location>
</feature>
<name>A0A0D8FW50_9ACTN</name>
<dbReference type="InterPro" id="IPR012334">
    <property type="entry name" value="Pectin_lyas_fold"/>
</dbReference>
<dbReference type="Pfam" id="PF13229">
    <property type="entry name" value="Beta_helix"/>
    <property type="match status" value="1"/>
</dbReference>
<evidence type="ECO:0000259" key="2">
    <source>
        <dbReference type="Pfam" id="PF13229"/>
    </source>
</evidence>
<accession>A0A0D8FW50</accession>
<keyword evidence="1" id="KW-0472">Membrane</keyword>
<dbReference type="Gene3D" id="2.160.20.10">
    <property type="entry name" value="Single-stranded right-handed beta-helix, Pectin lyase-like"/>
    <property type="match status" value="1"/>
</dbReference>
<sequence length="497" mass="51123">MKKWYAKLDNLNELQIFMNNSRTLNFGGSTIKRRSTVWKHKATVQYGYRPVMDTQDAKGDLMKNQSNHRRTSILLNPIKPPLWLERSLVTVVLVAGLLGSIAFTAVAASAATTTTLYVNSGTITGSGDTSCSTAAYSRIQSAVTAASSGDTVVVCAGSYIPPSGGIDLTQPITVAASGSVTLSGAGPIFTLYNTTSPSTGVTNVTIEGFDFKNVTGSGYNGVITVGGYGAGDVTIQNNTFSNITDEAIGYHGNPGLSGALGTNWKILNNTITNVTGNSTARDGMFLGDLSGSTIAGNSISYTSWAGIILNGEPSATLPAPEHNNVVENNTVSNVPEEGIQIAFGTKDIVSNNNVSNAGNGGTPVSGRNCAICLYNANQTEISVTGNALTDSYQGLGVGQVNSTLTSLGSGITVTGNSFVGDTNAGVVNNATSGTLQAMNNWWGSPLGPTTSAGSGPGRAGALVSTNVNFTPWCRNANCVAQGPQGRPQGPPAGRPRA</sequence>
<evidence type="ECO:0000313" key="3">
    <source>
        <dbReference type="EMBL" id="KJE77174.1"/>
    </source>
</evidence>
<dbReference type="EMBL" id="JXUW01000007">
    <property type="protein sequence ID" value="KJE77174.1"/>
    <property type="molecule type" value="Genomic_DNA"/>
</dbReference>
<dbReference type="InterPro" id="IPR011050">
    <property type="entry name" value="Pectin_lyase_fold/virulence"/>
</dbReference>
<dbReference type="AlphaFoldDB" id="A0A0D8FW50"/>
<dbReference type="InterPro" id="IPR006626">
    <property type="entry name" value="PbH1"/>
</dbReference>
<dbReference type="SMART" id="SM00710">
    <property type="entry name" value="PbH1"/>
    <property type="match status" value="6"/>
</dbReference>
<feature type="transmembrane region" description="Helical" evidence="1">
    <location>
        <begin position="88"/>
        <end position="111"/>
    </location>
</feature>
<reference evidence="3 4" key="1">
    <citation type="submission" date="2015-01" db="EMBL/GenBank/DDBJ databases">
        <title>Draft genome of the acidophilic iron oxidizer Ferrimicrobium acidiphilum strain T23.</title>
        <authorList>
            <person name="Poehlein A."/>
            <person name="Eisen S."/>
            <person name="Schloemann M."/>
            <person name="Johnson B.D."/>
            <person name="Daniel R."/>
            <person name="Muehling M."/>
        </authorList>
    </citation>
    <scope>NUCLEOTIDE SEQUENCE [LARGE SCALE GENOMIC DNA]</scope>
    <source>
        <strain evidence="3 4">T23</strain>
    </source>
</reference>
<dbReference type="SUPFAM" id="SSF51126">
    <property type="entry name" value="Pectin lyase-like"/>
    <property type="match status" value="1"/>
</dbReference>
<organism evidence="3 4">
    <name type="scientific">Ferrimicrobium acidiphilum DSM 19497</name>
    <dbReference type="NCBI Taxonomy" id="1121877"/>
    <lineage>
        <taxon>Bacteria</taxon>
        <taxon>Bacillati</taxon>
        <taxon>Actinomycetota</taxon>
        <taxon>Acidimicrobiia</taxon>
        <taxon>Acidimicrobiales</taxon>
        <taxon>Acidimicrobiaceae</taxon>
        <taxon>Ferrimicrobium</taxon>
    </lineage>
</organism>
<gene>
    <name evidence="3" type="ORF">FEAC_11070</name>
</gene>